<keyword evidence="1" id="KW-0812">Transmembrane</keyword>
<keyword evidence="3" id="KW-1185">Reference proteome</keyword>
<feature type="transmembrane region" description="Helical" evidence="1">
    <location>
        <begin position="12"/>
        <end position="34"/>
    </location>
</feature>
<gene>
    <name evidence="2" type="ORF">NM686_019840</name>
</gene>
<keyword evidence="1" id="KW-1133">Transmembrane helix</keyword>
<organism evidence="2 3">
    <name type="scientific">Methylomonas rapida</name>
    <dbReference type="NCBI Taxonomy" id="2963939"/>
    <lineage>
        <taxon>Bacteria</taxon>
        <taxon>Pseudomonadati</taxon>
        <taxon>Pseudomonadota</taxon>
        <taxon>Gammaproteobacteria</taxon>
        <taxon>Methylococcales</taxon>
        <taxon>Methylococcaceae</taxon>
        <taxon>Methylomonas</taxon>
    </lineage>
</organism>
<evidence type="ECO:0000256" key="1">
    <source>
        <dbReference type="SAM" id="Phobius"/>
    </source>
</evidence>
<protein>
    <submittedName>
        <fullName evidence="2">Uncharacterized protein</fullName>
    </submittedName>
</protein>
<evidence type="ECO:0000313" key="2">
    <source>
        <dbReference type="EMBL" id="WAR44573.1"/>
    </source>
</evidence>
<dbReference type="Proteomes" id="UP001162780">
    <property type="component" value="Chromosome"/>
</dbReference>
<proteinExistence type="predicted"/>
<reference evidence="2" key="1">
    <citation type="submission" date="2022-11" db="EMBL/GenBank/DDBJ databases">
        <title>Methylomonas rapida sp. nov., Carotenoid-Producing Obligate Methanotrophs with High Growth Characteristics and Biotechnological Potential.</title>
        <authorList>
            <person name="Tikhonova E.N."/>
            <person name="Suleimanov R.Z."/>
            <person name="Miroshnikov K."/>
            <person name="Oshkin I.Y."/>
            <person name="Belova S.E."/>
            <person name="Danilova O.V."/>
            <person name="Ashikhmin A."/>
            <person name="Konopkin A."/>
            <person name="But S.Y."/>
            <person name="Khmelenina V.N."/>
            <person name="Kuznetsov N."/>
            <person name="Pimenov N.V."/>
            <person name="Dedysh S.N."/>
        </authorList>
    </citation>
    <scope>NUCLEOTIDE SEQUENCE</scope>
    <source>
        <strain evidence="2">MP1</strain>
    </source>
</reference>
<name>A0ABY7GJK0_9GAMM</name>
<dbReference type="RefSeq" id="WP_255189548.1">
    <property type="nucleotide sequence ID" value="NZ_CP113517.1"/>
</dbReference>
<accession>A0ABY7GJK0</accession>
<keyword evidence="1" id="KW-0472">Membrane</keyword>
<dbReference type="EMBL" id="CP113517">
    <property type="protein sequence ID" value="WAR44573.1"/>
    <property type="molecule type" value="Genomic_DNA"/>
</dbReference>
<evidence type="ECO:0000313" key="3">
    <source>
        <dbReference type="Proteomes" id="UP001162780"/>
    </source>
</evidence>
<sequence>MTASDFQELIGYLIVAFSTGFKAGYLLAAFKMAAKAIFPPR</sequence>